<feature type="transmembrane region" description="Helical" evidence="1">
    <location>
        <begin position="43"/>
        <end position="65"/>
    </location>
</feature>
<comment type="caution">
    <text evidence="2">The sequence shown here is derived from an EMBL/GenBank/DDBJ whole genome shotgun (WGS) entry which is preliminary data.</text>
</comment>
<dbReference type="EMBL" id="LAZR01005963">
    <property type="protein sequence ID" value="KKM95774.1"/>
    <property type="molecule type" value="Genomic_DNA"/>
</dbReference>
<protein>
    <submittedName>
        <fullName evidence="2">Uncharacterized protein</fullName>
    </submittedName>
</protein>
<keyword evidence="1" id="KW-0812">Transmembrane</keyword>
<evidence type="ECO:0000256" key="1">
    <source>
        <dbReference type="SAM" id="Phobius"/>
    </source>
</evidence>
<organism evidence="2">
    <name type="scientific">marine sediment metagenome</name>
    <dbReference type="NCBI Taxonomy" id="412755"/>
    <lineage>
        <taxon>unclassified sequences</taxon>
        <taxon>metagenomes</taxon>
        <taxon>ecological metagenomes</taxon>
    </lineage>
</organism>
<keyword evidence="1" id="KW-0472">Membrane</keyword>
<proteinExistence type="predicted"/>
<accession>A0A0F9LL83</accession>
<gene>
    <name evidence="2" type="ORF">LCGC14_1184880</name>
</gene>
<dbReference type="AlphaFoldDB" id="A0A0F9LL83"/>
<keyword evidence="1" id="KW-1133">Transmembrane helix</keyword>
<sequence>MRRILAYPRLVGPITAWREMGALERKRRDLPQYKEIQREISRLLVTWAFYCLAFVLVLIGIGIGVQLW</sequence>
<reference evidence="2" key="1">
    <citation type="journal article" date="2015" name="Nature">
        <title>Complex archaea that bridge the gap between prokaryotes and eukaryotes.</title>
        <authorList>
            <person name="Spang A."/>
            <person name="Saw J.H."/>
            <person name="Jorgensen S.L."/>
            <person name="Zaremba-Niedzwiedzka K."/>
            <person name="Martijn J."/>
            <person name="Lind A.E."/>
            <person name="van Eijk R."/>
            <person name="Schleper C."/>
            <person name="Guy L."/>
            <person name="Ettema T.J."/>
        </authorList>
    </citation>
    <scope>NUCLEOTIDE SEQUENCE</scope>
</reference>
<name>A0A0F9LL83_9ZZZZ</name>
<evidence type="ECO:0000313" key="2">
    <source>
        <dbReference type="EMBL" id="KKM95774.1"/>
    </source>
</evidence>